<reference evidence="4" key="3">
    <citation type="submission" date="2025-08" db="UniProtKB">
        <authorList>
            <consortium name="Ensembl"/>
        </authorList>
    </citation>
    <scope>IDENTIFICATION</scope>
</reference>
<proteinExistence type="predicted"/>
<dbReference type="AlphaFoldDB" id="A0A3P9A972"/>
<dbReference type="Ensembl" id="ENSELUT00000039981.3">
    <property type="protein sequence ID" value="ENSELUP00000037174.2"/>
    <property type="gene ID" value="ENSELUG00000016742.3"/>
</dbReference>
<sequence length="666" mass="76551">MSTENDMTLPPLSSFERLECQLGNSEKRTRRQEAFLGGAGSCNVRASSTRIGCTSGYLSTWPAHVTSQVVQRGRRHTSVGEIRNHGCGNEFGGLVGKPRFLKQLESYLKRELQTLDPQQPKFQEWKLQAYREVFDCFIDDFKTYKPLLAAIKNEYEITLAYLREQIRELEPLHARLALVSEQCEKRILSLQEEERAEIRALKQERQHLRKVVENTREIQSALQAQVCCLQKDLASQYLMYREERDARKLLISNLTSMSYGPDEEPEKEQDEVELEDPVKEKLALKVCREDLTKAQLELNRLHAEYGDVVPRRDLEILDRIHKDSLLKMETLQKDFDQMKGEYDTLLEVHKQVTSQRDSLQGELDGFREAYSPRPDWEQCADMLRGSKHWAVLFQGQSSQQRLAILLAELGGKTSELFTGLGTSDDVPIYLRYEGQFKNLRLKKADVVRIIKEVWKEKVIDNEKRDECSDLSEFLHKHLESQHGEKAGEWAYSLIEGIRQYQKDDFVSQFNDILTGKVDESVYHSETHLLSNLLKVLIHSDSTESGMLCIKDFRDALKTAFPLKKEQDIDELVTTAQAELNSNSGSLPYQRLYAEDADGKHRDFLSLVKRQAVTERDMYISQLRTELDGQVEVTEADLRVAFKNTGLEPNYGFPDSSGGARAAHNKS</sequence>
<evidence type="ECO:0000256" key="1">
    <source>
        <dbReference type="ARBA" id="ARBA00023054"/>
    </source>
</evidence>
<dbReference type="Pfam" id="PF15739">
    <property type="entry name" value="TSNAXIP1_N"/>
    <property type="match status" value="1"/>
</dbReference>
<accession>A0A3P9A972</accession>
<reference evidence="5" key="1">
    <citation type="journal article" date="2014" name="PLoS ONE">
        <title>The genome and linkage map of the northern pike (Esox lucius): conserved synteny revealed between the salmonid sister group and the Neoteleostei.</title>
        <authorList>
            <person name="Rondeau E.B."/>
            <person name="Minkley D.R."/>
            <person name="Leong J.S."/>
            <person name="Messmer A.M."/>
            <person name="Jantzen J.R."/>
            <person name="von Schalburg K.R."/>
            <person name="Lemon C."/>
            <person name="Bird N.H."/>
            <person name="Koop B.F."/>
        </authorList>
    </citation>
    <scope>NUCLEOTIDE SEQUENCE</scope>
</reference>
<dbReference type="InParanoid" id="A0A3P9A972"/>
<dbReference type="PANTHER" id="PTHR16306:SF0">
    <property type="entry name" value="TRANSLIN-ASSOCIATED FACTOR X-INTERACTING PROTEIN 1"/>
    <property type="match status" value="1"/>
</dbReference>
<dbReference type="RefSeq" id="XP_010882173.2">
    <property type="nucleotide sequence ID" value="XM_010883871.3"/>
</dbReference>
<dbReference type="STRING" id="8010.ENSELUP00000037174"/>
<feature type="coiled-coil region" evidence="2">
    <location>
        <begin position="191"/>
        <end position="218"/>
    </location>
</feature>
<evidence type="ECO:0000256" key="2">
    <source>
        <dbReference type="SAM" id="Coils"/>
    </source>
</evidence>
<dbReference type="Proteomes" id="UP000265140">
    <property type="component" value="Chromosome 19"/>
</dbReference>
<dbReference type="GeneTree" id="ENSGT00940000165060"/>
<evidence type="ECO:0000313" key="4">
    <source>
        <dbReference type="Ensembl" id="ENSELUP00000037174.2"/>
    </source>
</evidence>
<dbReference type="OMA" id="EWGYNLH"/>
<evidence type="ECO:0000313" key="5">
    <source>
        <dbReference type="Proteomes" id="UP000265140"/>
    </source>
</evidence>
<organism evidence="4 5">
    <name type="scientific">Esox lucius</name>
    <name type="common">Northern pike</name>
    <dbReference type="NCBI Taxonomy" id="8010"/>
    <lineage>
        <taxon>Eukaryota</taxon>
        <taxon>Metazoa</taxon>
        <taxon>Chordata</taxon>
        <taxon>Craniata</taxon>
        <taxon>Vertebrata</taxon>
        <taxon>Euteleostomi</taxon>
        <taxon>Actinopterygii</taxon>
        <taxon>Neopterygii</taxon>
        <taxon>Teleostei</taxon>
        <taxon>Protacanthopterygii</taxon>
        <taxon>Esociformes</taxon>
        <taxon>Esocidae</taxon>
        <taxon>Esox</taxon>
    </lineage>
</organism>
<dbReference type="PANTHER" id="PTHR16306">
    <property type="entry name" value="TRANSLIN-ASSOCIATED FACTOR X-INTERACTING PROTEIN 1"/>
    <property type="match status" value="1"/>
</dbReference>
<dbReference type="InterPro" id="IPR032755">
    <property type="entry name" value="TSNAXIP1_N"/>
</dbReference>
<dbReference type="FunCoup" id="A0A3P9A972">
    <property type="interactions" value="289"/>
</dbReference>
<gene>
    <name evidence="4" type="primary">TSNAXIP1</name>
</gene>
<dbReference type="GeneID" id="105018450"/>
<keyword evidence="1 2" id="KW-0175">Coiled coil</keyword>
<keyword evidence="5" id="KW-1185">Reference proteome</keyword>
<protein>
    <recommendedName>
        <fullName evidence="3">Translin-associated factor X-interacting protein 1 N-terminal domain-containing protein</fullName>
    </recommendedName>
</protein>
<reference evidence="4" key="4">
    <citation type="submission" date="2025-09" db="UniProtKB">
        <authorList>
            <consortium name="Ensembl"/>
        </authorList>
    </citation>
    <scope>IDENTIFICATION</scope>
</reference>
<dbReference type="GO" id="GO:0005737">
    <property type="term" value="C:cytoplasm"/>
    <property type="evidence" value="ECO:0007669"/>
    <property type="project" value="TreeGrafter"/>
</dbReference>
<dbReference type="Bgee" id="ENSELUG00000016742">
    <property type="expression patterns" value="Expressed in muscle tissue and 14 other cell types or tissues"/>
</dbReference>
<feature type="domain" description="Translin-associated factor X-interacting protein 1 N-terminal" evidence="3">
    <location>
        <begin position="105"/>
        <end position="216"/>
    </location>
</feature>
<reference evidence="4" key="2">
    <citation type="submission" date="2020-02" db="EMBL/GenBank/DDBJ databases">
        <title>Esox lucius (northern pike) genome, fEsoLuc1, primary haplotype.</title>
        <authorList>
            <person name="Myers G."/>
            <person name="Karagic N."/>
            <person name="Meyer A."/>
            <person name="Pippel M."/>
            <person name="Reichard M."/>
            <person name="Winkler S."/>
            <person name="Tracey A."/>
            <person name="Sims Y."/>
            <person name="Howe K."/>
            <person name="Rhie A."/>
            <person name="Formenti G."/>
            <person name="Durbin R."/>
            <person name="Fedrigo O."/>
            <person name="Jarvis E.D."/>
        </authorList>
    </citation>
    <scope>NUCLEOTIDE SEQUENCE [LARGE SCALE GENOMIC DNA]</scope>
</reference>
<name>A0A3P9A972_ESOLU</name>
<evidence type="ECO:0000259" key="3">
    <source>
        <dbReference type="Pfam" id="PF15739"/>
    </source>
</evidence>